<evidence type="ECO:0000313" key="2">
    <source>
        <dbReference type="EMBL" id="GGM05487.1"/>
    </source>
</evidence>
<dbReference type="SUPFAM" id="SSF55729">
    <property type="entry name" value="Acyl-CoA N-acyltransferases (Nat)"/>
    <property type="match status" value="1"/>
</dbReference>
<reference evidence="2" key="1">
    <citation type="journal article" date="2014" name="Int. J. Syst. Evol. Microbiol.">
        <title>Complete genome sequence of Corynebacterium casei LMG S-19264T (=DSM 44701T), isolated from a smear-ripened cheese.</title>
        <authorList>
            <consortium name="US DOE Joint Genome Institute (JGI-PGF)"/>
            <person name="Walter F."/>
            <person name="Albersmeier A."/>
            <person name="Kalinowski J."/>
            <person name="Ruckert C."/>
        </authorList>
    </citation>
    <scope>NUCLEOTIDE SEQUENCE</scope>
    <source>
        <strain evidence="2">JCM 19831</strain>
    </source>
</reference>
<dbReference type="PANTHER" id="PTHR43441:SF6">
    <property type="entry name" value="N-ACETYLTRANSFERASE DOMAIN-CONTAINING PROTEIN"/>
    <property type="match status" value="1"/>
</dbReference>
<proteinExistence type="predicted"/>
<dbReference type="CDD" id="cd04301">
    <property type="entry name" value="NAT_SF"/>
    <property type="match status" value="1"/>
</dbReference>
<evidence type="ECO:0000313" key="3">
    <source>
        <dbReference type="Proteomes" id="UP000642070"/>
    </source>
</evidence>
<reference evidence="2" key="2">
    <citation type="submission" date="2020-09" db="EMBL/GenBank/DDBJ databases">
        <authorList>
            <person name="Sun Q."/>
            <person name="Ohkuma M."/>
        </authorList>
    </citation>
    <scope>NUCLEOTIDE SEQUENCE</scope>
    <source>
        <strain evidence="2">JCM 19831</strain>
    </source>
</reference>
<dbReference type="EMBL" id="BMPI01000002">
    <property type="protein sequence ID" value="GGM05487.1"/>
    <property type="molecule type" value="Genomic_DNA"/>
</dbReference>
<dbReference type="InterPro" id="IPR051908">
    <property type="entry name" value="Ribosomal_N-acetyltransferase"/>
</dbReference>
<dbReference type="GO" id="GO:0008999">
    <property type="term" value="F:protein-N-terminal-alanine acetyltransferase activity"/>
    <property type="evidence" value="ECO:0007669"/>
    <property type="project" value="TreeGrafter"/>
</dbReference>
<dbReference type="GO" id="GO:0005737">
    <property type="term" value="C:cytoplasm"/>
    <property type="evidence" value="ECO:0007669"/>
    <property type="project" value="TreeGrafter"/>
</dbReference>
<sequence>MPAVIETSRLVLEPLDQDALRAVAGGERTGRAWHAEFPVEDDRDAARMTLRHLDPVFGCLAVVERGSGNAVGTIGFFGPPDERGAVVVGYGLVPSARGQGYATEALRALVRFAFSNDQVRRIEADPDRANRASHRVLEKAGFVRGRADGDAVWYAVERAG</sequence>
<evidence type="ECO:0000259" key="1">
    <source>
        <dbReference type="PROSITE" id="PS51186"/>
    </source>
</evidence>
<gene>
    <name evidence="2" type="ORF">GCM10007977_003260</name>
</gene>
<dbReference type="Pfam" id="PF13302">
    <property type="entry name" value="Acetyltransf_3"/>
    <property type="match status" value="1"/>
</dbReference>
<dbReference type="InterPro" id="IPR016181">
    <property type="entry name" value="Acyl_CoA_acyltransferase"/>
</dbReference>
<feature type="domain" description="N-acetyltransferase" evidence="1">
    <location>
        <begin position="10"/>
        <end position="159"/>
    </location>
</feature>
<dbReference type="Proteomes" id="UP000642070">
    <property type="component" value="Unassembled WGS sequence"/>
</dbReference>
<dbReference type="GO" id="GO:1990189">
    <property type="term" value="F:protein N-terminal-serine acetyltransferase activity"/>
    <property type="evidence" value="ECO:0007669"/>
    <property type="project" value="TreeGrafter"/>
</dbReference>
<dbReference type="InterPro" id="IPR000182">
    <property type="entry name" value="GNAT_dom"/>
</dbReference>
<dbReference type="PROSITE" id="PS51186">
    <property type="entry name" value="GNAT"/>
    <property type="match status" value="1"/>
</dbReference>
<dbReference type="AlphaFoldDB" id="A0A917WIC3"/>
<dbReference type="Gene3D" id="3.40.630.30">
    <property type="match status" value="1"/>
</dbReference>
<comment type="caution">
    <text evidence="2">The sequence shown here is derived from an EMBL/GenBank/DDBJ whole genome shotgun (WGS) entry which is preliminary data.</text>
</comment>
<accession>A0A917WIC3</accession>
<keyword evidence="3" id="KW-1185">Reference proteome</keyword>
<organism evidence="2 3">
    <name type="scientific">Dactylosporangium sucinum</name>
    <dbReference type="NCBI Taxonomy" id="1424081"/>
    <lineage>
        <taxon>Bacteria</taxon>
        <taxon>Bacillati</taxon>
        <taxon>Actinomycetota</taxon>
        <taxon>Actinomycetes</taxon>
        <taxon>Micromonosporales</taxon>
        <taxon>Micromonosporaceae</taxon>
        <taxon>Dactylosporangium</taxon>
    </lineage>
</organism>
<dbReference type="PANTHER" id="PTHR43441">
    <property type="entry name" value="RIBOSOMAL-PROTEIN-SERINE ACETYLTRANSFERASE"/>
    <property type="match status" value="1"/>
</dbReference>
<protein>
    <submittedName>
        <fullName evidence="2">N-acetyltransferase</fullName>
    </submittedName>
</protein>
<name>A0A917WIC3_9ACTN</name>